<dbReference type="Proteomes" id="UP000310200">
    <property type="component" value="Unassembled WGS sequence"/>
</dbReference>
<comment type="caution">
    <text evidence="1">The sequence shown here is derived from an EMBL/GenBank/DDBJ whole genome shotgun (WGS) entry which is preliminary data.</text>
</comment>
<accession>A0A4S2KGH9</accession>
<keyword evidence="2" id="KW-1185">Reference proteome</keyword>
<dbReference type="EMBL" id="QBLH01002432">
    <property type="protein sequence ID" value="TGZ48555.1"/>
    <property type="molecule type" value="Genomic_DNA"/>
</dbReference>
<organism evidence="1 2">
    <name type="scientific">Temnothorax longispinosus</name>
    <dbReference type="NCBI Taxonomy" id="300112"/>
    <lineage>
        <taxon>Eukaryota</taxon>
        <taxon>Metazoa</taxon>
        <taxon>Ecdysozoa</taxon>
        <taxon>Arthropoda</taxon>
        <taxon>Hexapoda</taxon>
        <taxon>Insecta</taxon>
        <taxon>Pterygota</taxon>
        <taxon>Neoptera</taxon>
        <taxon>Endopterygota</taxon>
        <taxon>Hymenoptera</taxon>
        <taxon>Apocrita</taxon>
        <taxon>Aculeata</taxon>
        <taxon>Formicoidea</taxon>
        <taxon>Formicidae</taxon>
        <taxon>Myrmicinae</taxon>
        <taxon>Temnothorax</taxon>
    </lineage>
</organism>
<dbReference type="AlphaFoldDB" id="A0A4S2KGH9"/>
<sequence length="105" mass="11586">MNTDWPLDPHLADFVKDQFSIPRWPASFILRNTGSIAYLHLRTLGRSVPVHGQANSANLLDFPVAVTMDMAPMAYGMAVLATVAWRLSSSTWDRCAAPRNADVSN</sequence>
<gene>
    <name evidence="1" type="ORF">DBV15_08290</name>
</gene>
<reference evidence="1 2" key="1">
    <citation type="journal article" date="2019" name="Philos. Trans. R. Soc. Lond., B, Biol. Sci.">
        <title>Ant behaviour and brain gene expression of defending hosts depend on the ecological success of the intruding social parasite.</title>
        <authorList>
            <person name="Kaur R."/>
            <person name="Stoldt M."/>
            <person name="Jongepier E."/>
            <person name="Feldmeyer B."/>
            <person name="Menzel F."/>
            <person name="Bornberg-Bauer E."/>
            <person name="Foitzik S."/>
        </authorList>
    </citation>
    <scope>NUCLEOTIDE SEQUENCE [LARGE SCALE GENOMIC DNA]</scope>
    <source>
        <tissue evidence="1">Whole body</tissue>
    </source>
</reference>
<evidence type="ECO:0000313" key="2">
    <source>
        <dbReference type="Proteomes" id="UP000310200"/>
    </source>
</evidence>
<proteinExistence type="predicted"/>
<evidence type="ECO:0000313" key="1">
    <source>
        <dbReference type="EMBL" id="TGZ48555.1"/>
    </source>
</evidence>
<protein>
    <submittedName>
        <fullName evidence="1">Uncharacterized protein</fullName>
    </submittedName>
</protein>
<name>A0A4S2KGH9_9HYME</name>